<feature type="domain" description="ChsH2 C-terminal OB-fold" evidence="1">
    <location>
        <begin position="50"/>
        <end position="113"/>
    </location>
</feature>
<comment type="caution">
    <text evidence="3">The sequence shown here is derived from an EMBL/GenBank/DDBJ whole genome shotgun (WGS) entry which is preliminary data.</text>
</comment>
<evidence type="ECO:0000259" key="2">
    <source>
        <dbReference type="Pfam" id="PF12172"/>
    </source>
</evidence>
<dbReference type="PANTHER" id="PTHR34075:SF5">
    <property type="entry name" value="BLR3430 PROTEIN"/>
    <property type="match status" value="1"/>
</dbReference>
<gene>
    <name evidence="3" type="ORF">D5H75_26860</name>
</gene>
<reference evidence="3 4" key="1">
    <citation type="submission" date="2018-09" db="EMBL/GenBank/DDBJ databases">
        <title>YIM 75507 draft genome.</title>
        <authorList>
            <person name="Tang S."/>
            <person name="Feng Y."/>
        </authorList>
    </citation>
    <scope>NUCLEOTIDE SEQUENCE [LARGE SCALE GENOMIC DNA]</scope>
    <source>
        <strain evidence="3 4">YIM 75507</strain>
    </source>
</reference>
<dbReference type="InterPro" id="IPR002878">
    <property type="entry name" value="ChsH2_C"/>
</dbReference>
<evidence type="ECO:0000313" key="4">
    <source>
        <dbReference type="Proteomes" id="UP000265768"/>
    </source>
</evidence>
<dbReference type="Gene3D" id="6.10.30.10">
    <property type="match status" value="1"/>
</dbReference>
<proteinExistence type="predicted"/>
<dbReference type="PANTHER" id="PTHR34075">
    <property type="entry name" value="BLR3430 PROTEIN"/>
    <property type="match status" value="1"/>
</dbReference>
<evidence type="ECO:0000259" key="1">
    <source>
        <dbReference type="Pfam" id="PF01796"/>
    </source>
</evidence>
<dbReference type="AlphaFoldDB" id="A0A3A4AYB5"/>
<protein>
    <recommendedName>
        <fullName evidence="5">DNA-binding protein</fullName>
    </recommendedName>
</protein>
<dbReference type="Pfam" id="PF12172">
    <property type="entry name" value="zf-ChsH2"/>
    <property type="match status" value="1"/>
</dbReference>
<evidence type="ECO:0008006" key="5">
    <source>
        <dbReference type="Google" id="ProtNLM"/>
    </source>
</evidence>
<feature type="domain" description="ChsH2 rubredoxin-like zinc ribbon" evidence="2">
    <location>
        <begin position="13"/>
        <end position="48"/>
    </location>
</feature>
<dbReference type="InterPro" id="IPR022002">
    <property type="entry name" value="ChsH2_Znr"/>
</dbReference>
<keyword evidence="4" id="KW-1185">Reference proteome</keyword>
<evidence type="ECO:0000313" key="3">
    <source>
        <dbReference type="EMBL" id="RJL26598.1"/>
    </source>
</evidence>
<dbReference type="Proteomes" id="UP000265768">
    <property type="component" value="Unassembled WGS sequence"/>
</dbReference>
<dbReference type="OrthoDB" id="7470921at2"/>
<organism evidence="3 4">
    <name type="scientific">Bailinhaonella thermotolerans</name>
    <dbReference type="NCBI Taxonomy" id="1070861"/>
    <lineage>
        <taxon>Bacteria</taxon>
        <taxon>Bacillati</taxon>
        <taxon>Actinomycetota</taxon>
        <taxon>Actinomycetes</taxon>
        <taxon>Streptosporangiales</taxon>
        <taxon>Streptosporangiaceae</taxon>
        <taxon>Bailinhaonella</taxon>
    </lineage>
</organism>
<dbReference type="Pfam" id="PF01796">
    <property type="entry name" value="OB_ChsH2_C"/>
    <property type="match status" value="1"/>
</dbReference>
<dbReference type="InterPro" id="IPR052513">
    <property type="entry name" value="Thioester_dehydratase-like"/>
</dbReference>
<name>A0A3A4AYB5_9ACTN</name>
<dbReference type="EMBL" id="QZEY01000012">
    <property type="protein sequence ID" value="RJL26598.1"/>
    <property type="molecule type" value="Genomic_DNA"/>
</dbReference>
<dbReference type="SUPFAM" id="SSF50249">
    <property type="entry name" value="Nucleic acid-binding proteins"/>
    <property type="match status" value="1"/>
</dbReference>
<sequence length="127" mass="14063">MRPVPDRDSAAWWEAVRRHELTVQVCDDCGTPRFPARAVCHRCRSFAWSWRPAAGTGRVVSWVVTHQVFAPAFAGAVPYTVVLVRLDDAEDCLMHGGFTGTPSADLPVRARFDDVGDDLTLVNWVPA</sequence>
<accession>A0A3A4AYB5</accession>
<dbReference type="InterPro" id="IPR012340">
    <property type="entry name" value="NA-bd_OB-fold"/>
</dbReference>